<dbReference type="PROSITE" id="PS00434">
    <property type="entry name" value="HSF_DOMAIN"/>
    <property type="match status" value="1"/>
</dbReference>
<dbReference type="Gene3D" id="1.10.10.10">
    <property type="entry name" value="Winged helix-like DNA-binding domain superfamily/Winged helix DNA-binding domain"/>
    <property type="match status" value="1"/>
</dbReference>
<dbReference type="PANTHER" id="PTHR10015">
    <property type="entry name" value="HEAT SHOCK TRANSCRIPTION FACTOR"/>
    <property type="match status" value="1"/>
</dbReference>
<dbReference type="InterPro" id="IPR036390">
    <property type="entry name" value="WH_DNA-bd_sf"/>
</dbReference>
<dbReference type="FunFam" id="1.10.10.10:FF:000027">
    <property type="entry name" value="Heat shock transcription factor 1"/>
    <property type="match status" value="1"/>
</dbReference>
<accession>A0AAV8WSP1</accession>
<sequence>MSGRGNLMITVAMEGEVPQIAVTVPLFLKKLWKMVNDKEAEDIIAWNSTGDGFVIYDQLQFITKLLPQYFKHNNMASFIRQLNFYDFHKVAGLDKDEIHFSHNCFLRDVPETLIFIKRKCTSLKSKSANNIKEEELMDLLNDVKEIKTKHSMVDNELKLLKQENAALWNEINNLRVKHSKQTKIINKIIHFLISYMHSHQTSLSKRNGPVTRKNNQKNLKAGPTILEIGYHNNGNDLLKPGKQNPYTVTEPEQSGAITYTTGTQNMSNIQPAAENSLDEMLHKVTSFPGVDQEIALPPKIQ</sequence>
<keyword evidence="6" id="KW-0539">Nucleus</keyword>
<keyword evidence="4" id="KW-0238">DNA-binding</keyword>
<dbReference type="SMART" id="SM00415">
    <property type="entry name" value="HSF"/>
    <property type="match status" value="1"/>
</dbReference>
<protein>
    <recommendedName>
        <fullName evidence="9">HSF-type DNA-binding domain-containing protein</fullName>
    </recommendedName>
</protein>
<dbReference type="GO" id="GO:0003700">
    <property type="term" value="F:DNA-binding transcription factor activity"/>
    <property type="evidence" value="ECO:0007669"/>
    <property type="project" value="InterPro"/>
</dbReference>
<evidence type="ECO:0000313" key="11">
    <source>
        <dbReference type="Proteomes" id="UP001162156"/>
    </source>
</evidence>
<keyword evidence="11" id="KW-1185">Reference proteome</keyword>
<dbReference type="AlphaFoldDB" id="A0AAV8WSP1"/>
<dbReference type="InterPro" id="IPR036388">
    <property type="entry name" value="WH-like_DNA-bd_sf"/>
</dbReference>
<dbReference type="GO" id="GO:0043565">
    <property type="term" value="F:sequence-specific DNA binding"/>
    <property type="evidence" value="ECO:0007669"/>
    <property type="project" value="InterPro"/>
</dbReference>
<proteinExistence type="inferred from homology"/>
<dbReference type="GO" id="GO:0005634">
    <property type="term" value="C:nucleus"/>
    <property type="evidence" value="ECO:0007669"/>
    <property type="project" value="UniProtKB-SubCell"/>
</dbReference>
<evidence type="ECO:0000256" key="8">
    <source>
        <dbReference type="SAM" id="Coils"/>
    </source>
</evidence>
<evidence type="ECO:0000256" key="7">
    <source>
        <dbReference type="RuleBase" id="RU004020"/>
    </source>
</evidence>
<evidence type="ECO:0000256" key="5">
    <source>
        <dbReference type="ARBA" id="ARBA00023163"/>
    </source>
</evidence>
<evidence type="ECO:0000256" key="2">
    <source>
        <dbReference type="ARBA" id="ARBA00006403"/>
    </source>
</evidence>
<evidence type="ECO:0000256" key="4">
    <source>
        <dbReference type="ARBA" id="ARBA00023125"/>
    </source>
</evidence>
<comment type="subcellular location">
    <subcellularLocation>
        <location evidence="1">Nucleus</location>
    </subcellularLocation>
</comment>
<dbReference type="Proteomes" id="UP001162156">
    <property type="component" value="Unassembled WGS sequence"/>
</dbReference>
<evidence type="ECO:0000256" key="6">
    <source>
        <dbReference type="ARBA" id="ARBA00023242"/>
    </source>
</evidence>
<organism evidence="10 11">
    <name type="scientific">Rhamnusium bicolor</name>
    <dbReference type="NCBI Taxonomy" id="1586634"/>
    <lineage>
        <taxon>Eukaryota</taxon>
        <taxon>Metazoa</taxon>
        <taxon>Ecdysozoa</taxon>
        <taxon>Arthropoda</taxon>
        <taxon>Hexapoda</taxon>
        <taxon>Insecta</taxon>
        <taxon>Pterygota</taxon>
        <taxon>Neoptera</taxon>
        <taxon>Endopterygota</taxon>
        <taxon>Coleoptera</taxon>
        <taxon>Polyphaga</taxon>
        <taxon>Cucujiformia</taxon>
        <taxon>Chrysomeloidea</taxon>
        <taxon>Cerambycidae</taxon>
        <taxon>Lepturinae</taxon>
        <taxon>Rhagiini</taxon>
        <taxon>Rhamnusium</taxon>
    </lineage>
</organism>
<keyword evidence="8" id="KW-0175">Coiled coil</keyword>
<feature type="domain" description="HSF-type DNA-binding" evidence="9">
    <location>
        <begin position="66"/>
        <end position="90"/>
    </location>
</feature>
<dbReference type="EMBL" id="JANEYF010004975">
    <property type="protein sequence ID" value="KAJ8929518.1"/>
    <property type="molecule type" value="Genomic_DNA"/>
</dbReference>
<comment type="caution">
    <text evidence="10">The sequence shown here is derived from an EMBL/GenBank/DDBJ whole genome shotgun (WGS) entry which is preliminary data.</text>
</comment>
<keyword evidence="3" id="KW-0805">Transcription regulation</keyword>
<evidence type="ECO:0000256" key="3">
    <source>
        <dbReference type="ARBA" id="ARBA00023015"/>
    </source>
</evidence>
<name>A0AAV8WSP1_9CUCU</name>
<comment type="similarity">
    <text evidence="2 7">Belongs to the HSF family.</text>
</comment>
<gene>
    <name evidence="10" type="ORF">NQ314_017776</name>
</gene>
<reference evidence="10" key="1">
    <citation type="journal article" date="2023" name="Insect Mol. Biol.">
        <title>Genome sequencing provides insights into the evolution of gene families encoding plant cell wall-degrading enzymes in longhorned beetles.</title>
        <authorList>
            <person name="Shin N.R."/>
            <person name="Okamura Y."/>
            <person name="Kirsch R."/>
            <person name="Pauchet Y."/>
        </authorList>
    </citation>
    <scope>NUCLEOTIDE SEQUENCE</scope>
    <source>
        <strain evidence="10">RBIC_L_NR</strain>
    </source>
</reference>
<dbReference type="SUPFAM" id="SSF46785">
    <property type="entry name" value="Winged helix' DNA-binding domain"/>
    <property type="match status" value="1"/>
</dbReference>
<evidence type="ECO:0000256" key="1">
    <source>
        <dbReference type="ARBA" id="ARBA00004123"/>
    </source>
</evidence>
<dbReference type="PRINTS" id="PR00056">
    <property type="entry name" value="HSFDOMAIN"/>
</dbReference>
<dbReference type="PANTHER" id="PTHR10015:SF427">
    <property type="entry name" value="HEAT SHOCK FACTOR PROTEIN"/>
    <property type="match status" value="1"/>
</dbReference>
<evidence type="ECO:0000259" key="9">
    <source>
        <dbReference type="PROSITE" id="PS00434"/>
    </source>
</evidence>
<feature type="coiled-coil region" evidence="8">
    <location>
        <begin position="129"/>
        <end position="163"/>
    </location>
</feature>
<dbReference type="InterPro" id="IPR000232">
    <property type="entry name" value="HSF_DNA-bd"/>
</dbReference>
<keyword evidence="5" id="KW-0804">Transcription</keyword>
<dbReference type="Pfam" id="PF00447">
    <property type="entry name" value="HSF_DNA-bind"/>
    <property type="match status" value="1"/>
</dbReference>
<evidence type="ECO:0000313" key="10">
    <source>
        <dbReference type="EMBL" id="KAJ8929518.1"/>
    </source>
</evidence>